<dbReference type="OrthoDB" id="9148007at2"/>
<sequence>MDEFIKKVIHHAQHVKKVGHLCTTEETTKQALILPVLDILGFSPYDPTRVRAEHKADFKGAKSGEKVDYALFCQNKLVMLIEAKNYIQTLPKHDAQLARYFNSSVDVSVAAITNGREWRFFTDLNNKNVMDDEPFLIVDFSTNHESSYQHLYFFQHDQFQPEKLRALAEEGRYLALFQKIVSKNITGNNLDYVRFIVQQANLQRQLTSKLLESLAPIVKQATETVLADMAIIGFMRNAQGDRKTLVGFPHEDEVNPNNSKIITTAIEKKLFELTQTILADCANDVVMKDTESYFAVLYQGKVNRWLYRYYGDRKTPSIQFIIEIENVPTLFSELIKAGLTIQNGNVVLPTPDDILRIPQIIKDCYDYCQNDENFSKSRVG</sequence>
<dbReference type="GO" id="GO:0009035">
    <property type="term" value="F:type I site-specific deoxyribonuclease activity"/>
    <property type="evidence" value="ECO:0007669"/>
    <property type="project" value="UniProtKB-EC"/>
</dbReference>
<dbReference type="GO" id="GO:0005524">
    <property type="term" value="F:ATP binding"/>
    <property type="evidence" value="ECO:0007669"/>
    <property type="project" value="UniProtKB-KW"/>
</dbReference>
<comment type="caution">
    <text evidence="2">The sequence shown here is derived from an EMBL/GenBank/DDBJ whole genome shotgun (WGS) entry which is preliminary data.</text>
</comment>
<feature type="domain" description="Restriction endonuclease type I HsdR N-terminal" evidence="1">
    <location>
        <begin position="62"/>
        <end position="128"/>
    </location>
</feature>
<name>A0A2T5J1N5_9GAMM</name>
<protein>
    <recommendedName>
        <fullName evidence="1">Restriction endonuclease type I HsdR N-terminal domain-containing protein</fullName>
    </recommendedName>
</protein>
<dbReference type="RefSeq" id="WP_107864714.1">
    <property type="nucleotide sequence ID" value="NZ_QAON01000003.1"/>
</dbReference>
<dbReference type="Gene3D" id="3.90.1570.30">
    <property type="match status" value="1"/>
</dbReference>
<proteinExistence type="predicted"/>
<dbReference type="Proteomes" id="UP000244223">
    <property type="component" value="Unassembled WGS sequence"/>
</dbReference>
<dbReference type="InterPro" id="IPR007409">
    <property type="entry name" value="Restrct_endonuc_type1_HsdR_N"/>
</dbReference>
<dbReference type="GO" id="GO:0009307">
    <property type="term" value="P:DNA restriction-modification system"/>
    <property type="evidence" value="ECO:0007669"/>
    <property type="project" value="UniProtKB-KW"/>
</dbReference>
<organism evidence="2 3">
    <name type="scientific">Agitococcus lubricus</name>
    <dbReference type="NCBI Taxonomy" id="1077255"/>
    <lineage>
        <taxon>Bacteria</taxon>
        <taxon>Pseudomonadati</taxon>
        <taxon>Pseudomonadota</taxon>
        <taxon>Gammaproteobacteria</taxon>
        <taxon>Moraxellales</taxon>
        <taxon>Moraxellaceae</taxon>
        <taxon>Agitococcus</taxon>
    </lineage>
</organism>
<reference evidence="2 3" key="1">
    <citation type="submission" date="2018-04" db="EMBL/GenBank/DDBJ databases">
        <title>Genomic Encyclopedia of Archaeal and Bacterial Type Strains, Phase II (KMG-II): from individual species to whole genera.</title>
        <authorList>
            <person name="Goeker M."/>
        </authorList>
    </citation>
    <scope>NUCLEOTIDE SEQUENCE [LARGE SCALE GENOMIC DNA]</scope>
    <source>
        <strain evidence="2 3">DSM 5822</strain>
    </source>
</reference>
<accession>A0A2T5J1N5</accession>
<dbReference type="AlphaFoldDB" id="A0A2T5J1N5"/>
<evidence type="ECO:0000259" key="1">
    <source>
        <dbReference type="Pfam" id="PF04313"/>
    </source>
</evidence>
<evidence type="ECO:0000313" key="3">
    <source>
        <dbReference type="Proteomes" id="UP000244223"/>
    </source>
</evidence>
<dbReference type="EMBL" id="QAON01000003">
    <property type="protein sequence ID" value="PTQ90263.1"/>
    <property type="molecule type" value="Genomic_DNA"/>
</dbReference>
<evidence type="ECO:0000313" key="2">
    <source>
        <dbReference type="EMBL" id="PTQ90263.1"/>
    </source>
</evidence>
<gene>
    <name evidence="2" type="ORF">C8N29_10316</name>
</gene>
<dbReference type="GO" id="GO:0003677">
    <property type="term" value="F:DNA binding"/>
    <property type="evidence" value="ECO:0007669"/>
    <property type="project" value="UniProtKB-KW"/>
</dbReference>
<keyword evidence="3" id="KW-1185">Reference proteome</keyword>
<dbReference type="Pfam" id="PF04313">
    <property type="entry name" value="HSDR_N"/>
    <property type="match status" value="1"/>
</dbReference>